<dbReference type="InterPro" id="IPR016162">
    <property type="entry name" value="Ald_DH_N"/>
</dbReference>
<dbReference type="OrthoDB" id="310895at2759"/>
<dbReference type="PANTHER" id="PTHR43720">
    <property type="entry name" value="2-AMINOMUCONIC SEMIALDEHYDE DEHYDROGENASE"/>
    <property type="match status" value="1"/>
</dbReference>
<feature type="domain" description="Aldehyde dehydrogenase" evidence="3">
    <location>
        <begin position="96"/>
        <end position="199"/>
    </location>
</feature>
<keyword evidence="2" id="KW-0520">NAD</keyword>
<dbReference type="InterPro" id="IPR015590">
    <property type="entry name" value="Aldehyde_DH_dom"/>
</dbReference>
<evidence type="ECO:0000259" key="3">
    <source>
        <dbReference type="Pfam" id="PF00171"/>
    </source>
</evidence>
<dbReference type="Gene3D" id="3.40.309.10">
    <property type="entry name" value="Aldehyde Dehydrogenase, Chain A, domain 2"/>
    <property type="match status" value="1"/>
</dbReference>
<dbReference type="Pfam" id="PF00171">
    <property type="entry name" value="Aldedh"/>
    <property type="match status" value="1"/>
</dbReference>
<dbReference type="GO" id="GO:0004029">
    <property type="term" value="F:aldehyde dehydrogenase (NAD+) activity"/>
    <property type="evidence" value="ECO:0007669"/>
    <property type="project" value="TreeGrafter"/>
</dbReference>
<evidence type="ECO:0000313" key="4">
    <source>
        <dbReference type="EMBL" id="KAF5556458.1"/>
    </source>
</evidence>
<dbReference type="EMBL" id="JAAOAQ010000288">
    <property type="protein sequence ID" value="KAF5556458.1"/>
    <property type="molecule type" value="Genomic_DNA"/>
</dbReference>
<comment type="similarity">
    <text evidence="1">Belongs to the aldehyde dehydrogenase family.</text>
</comment>
<dbReference type="SUPFAM" id="SSF53720">
    <property type="entry name" value="ALDH-like"/>
    <property type="match status" value="1"/>
</dbReference>
<evidence type="ECO:0000256" key="2">
    <source>
        <dbReference type="ARBA" id="ARBA00023027"/>
    </source>
</evidence>
<sequence length="205" mass="22414">MSSELYQQLTAPNGVIYNQPLGLFINNEWRRSKAEELISFVSPIDESEIVKVHAGGEEDIVNGFGSKAGAALTAHMNVDKIAFDGSTATGREPTAVNGKGFFIEPTIFTDALDDMKIYREEIFGPVAIISPFKTEDEAVRRANDTIYGLGAAIFTQDITQAHLIANKIEAGMVWINSGNDSDFRIPFGGVKQSGIGHQMPYRKID</sequence>
<comment type="caution">
    <text evidence="4">The sequence shown here is derived from an EMBL/GenBank/DDBJ whole genome shotgun (WGS) entry which is preliminary data.</text>
</comment>
<dbReference type="Proteomes" id="UP000582016">
    <property type="component" value="Unassembled WGS sequence"/>
</dbReference>
<dbReference type="InterPro" id="IPR016161">
    <property type="entry name" value="Ald_DH/histidinol_DH"/>
</dbReference>
<protein>
    <submittedName>
        <fullName evidence="4">Aldehyde dehydrogenase (NAD+)</fullName>
    </submittedName>
</protein>
<gene>
    <name evidence="4" type="ORF">FPHYL_7959</name>
</gene>
<keyword evidence="5" id="KW-1185">Reference proteome</keyword>
<name>A0A8H5JLK3_9HYPO</name>
<evidence type="ECO:0000256" key="1">
    <source>
        <dbReference type="ARBA" id="ARBA00009986"/>
    </source>
</evidence>
<dbReference type="PANTHER" id="PTHR43720:SF2">
    <property type="entry name" value="2-AMINOMUCONIC SEMIALDEHYDE DEHYDROGENASE"/>
    <property type="match status" value="1"/>
</dbReference>
<dbReference type="GO" id="GO:0006598">
    <property type="term" value="P:polyamine catabolic process"/>
    <property type="evidence" value="ECO:0007669"/>
    <property type="project" value="TreeGrafter"/>
</dbReference>
<dbReference type="Gene3D" id="3.40.605.10">
    <property type="entry name" value="Aldehyde Dehydrogenase, Chain A, domain 1"/>
    <property type="match status" value="2"/>
</dbReference>
<accession>A0A8H5JLK3</accession>
<reference evidence="4 5" key="1">
    <citation type="submission" date="2020-05" db="EMBL/GenBank/DDBJ databases">
        <title>Identification and distribution of gene clusters putatively required for synthesis of sphingolipid metabolism inhibitors in phylogenetically diverse species of the filamentous fungus Fusarium.</title>
        <authorList>
            <person name="Kim H.-S."/>
            <person name="Busman M."/>
            <person name="Brown D.W."/>
            <person name="Divon H."/>
            <person name="Uhlig S."/>
            <person name="Proctor R.H."/>
        </authorList>
    </citation>
    <scope>NUCLEOTIDE SEQUENCE [LARGE SCALE GENOMIC DNA]</scope>
    <source>
        <strain evidence="4 5">NRRL 13617</strain>
    </source>
</reference>
<organism evidence="4 5">
    <name type="scientific">Fusarium phyllophilum</name>
    <dbReference type="NCBI Taxonomy" id="47803"/>
    <lineage>
        <taxon>Eukaryota</taxon>
        <taxon>Fungi</taxon>
        <taxon>Dikarya</taxon>
        <taxon>Ascomycota</taxon>
        <taxon>Pezizomycotina</taxon>
        <taxon>Sordariomycetes</taxon>
        <taxon>Hypocreomycetidae</taxon>
        <taxon>Hypocreales</taxon>
        <taxon>Nectriaceae</taxon>
        <taxon>Fusarium</taxon>
        <taxon>Fusarium fujikuroi species complex</taxon>
    </lineage>
</organism>
<proteinExistence type="inferred from homology"/>
<dbReference type="InterPro" id="IPR016163">
    <property type="entry name" value="Ald_DH_C"/>
</dbReference>
<dbReference type="AlphaFoldDB" id="A0A8H5JLK3"/>
<evidence type="ECO:0000313" key="5">
    <source>
        <dbReference type="Proteomes" id="UP000582016"/>
    </source>
</evidence>